<sequence>MSIDRENADGVELEWDVVLGGLRFPEGPRWHEGSLWFSDVHAGRVHRLDVESGTAQVVAETDTAPAGLGFLPDGRLLLSSGSDCRILRREPDGRLEVHADLGELASWQLNDLCVDPRGRAFVGDYGDGSAPPDPAFPADLLRVDPDGSVHVAAFDMHFANGMVVTPDGGTLVVAETRSVPGRLTAFTIADDGELTGRRTLCEFEPHVLPDGLAIDALGNIWVASPFSGELLRVSPDGRVDLHVRVDNPYAVALRPVTAGASGGGELFVCSSPDWRPDATEDNPQGVILRAVLPA</sequence>
<dbReference type="InterPro" id="IPR011042">
    <property type="entry name" value="6-blade_b-propeller_TolB-like"/>
</dbReference>
<name>A0ABV5JNZ1_9ACTN</name>
<dbReference type="PANTHER" id="PTHR47572">
    <property type="entry name" value="LIPOPROTEIN-RELATED"/>
    <property type="match status" value="1"/>
</dbReference>
<evidence type="ECO:0000313" key="5">
    <source>
        <dbReference type="Proteomes" id="UP001589700"/>
    </source>
</evidence>
<dbReference type="InterPro" id="IPR013658">
    <property type="entry name" value="SGL"/>
</dbReference>
<evidence type="ECO:0000259" key="3">
    <source>
        <dbReference type="Pfam" id="PF08450"/>
    </source>
</evidence>
<dbReference type="RefSeq" id="WP_182633614.1">
    <property type="nucleotide sequence ID" value="NZ_JAALDM010000324.1"/>
</dbReference>
<comment type="caution">
    <text evidence="4">The sequence shown here is derived from an EMBL/GenBank/DDBJ whole genome shotgun (WGS) entry which is preliminary data.</text>
</comment>
<dbReference type="SUPFAM" id="SSF63829">
    <property type="entry name" value="Calcium-dependent phosphotriesterase"/>
    <property type="match status" value="1"/>
</dbReference>
<dbReference type="Gene3D" id="2.120.10.30">
    <property type="entry name" value="TolB, C-terminal domain"/>
    <property type="match status" value="1"/>
</dbReference>
<dbReference type="EMBL" id="JBHMDY010000004">
    <property type="protein sequence ID" value="MFB9259423.1"/>
    <property type="molecule type" value="Genomic_DNA"/>
</dbReference>
<accession>A0ABV5JNZ1</accession>
<organism evidence="4 5">
    <name type="scientific">Dietzia aerolata</name>
    <dbReference type="NCBI Taxonomy" id="595984"/>
    <lineage>
        <taxon>Bacteria</taxon>
        <taxon>Bacillati</taxon>
        <taxon>Actinomycetota</taxon>
        <taxon>Actinomycetes</taxon>
        <taxon>Mycobacteriales</taxon>
        <taxon>Dietziaceae</taxon>
        <taxon>Dietzia</taxon>
    </lineage>
</organism>
<dbReference type="InterPro" id="IPR005511">
    <property type="entry name" value="SMP-30"/>
</dbReference>
<dbReference type="Pfam" id="PF08450">
    <property type="entry name" value="SGL"/>
    <property type="match status" value="1"/>
</dbReference>
<reference evidence="4 5" key="1">
    <citation type="submission" date="2024-09" db="EMBL/GenBank/DDBJ databases">
        <authorList>
            <person name="Sun Q."/>
            <person name="Mori K."/>
        </authorList>
    </citation>
    <scope>NUCLEOTIDE SEQUENCE [LARGE SCALE GENOMIC DNA]</scope>
    <source>
        <strain evidence="4 5">CCM 7659</strain>
    </source>
</reference>
<keyword evidence="2" id="KW-0378">Hydrolase</keyword>
<dbReference type="InterPro" id="IPR051262">
    <property type="entry name" value="SMP-30/CGR1_Lactonase"/>
</dbReference>
<protein>
    <submittedName>
        <fullName evidence="4">SMP-30/gluconolactonase/LRE family protein</fullName>
    </submittedName>
</protein>
<keyword evidence="5" id="KW-1185">Reference proteome</keyword>
<evidence type="ECO:0000256" key="1">
    <source>
        <dbReference type="ARBA" id="ARBA00008853"/>
    </source>
</evidence>
<proteinExistence type="inferred from homology"/>
<dbReference type="Proteomes" id="UP001589700">
    <property type="component" value="Unassembled WGS sequence"/>
</dbReference>
<dbReference type="PANTHER" id="PTHR47572:SF4">
    <property type="entry name" value="LACTONASE DRP35"/>
    <property type="match status" value="1"/>
</dbReference>
<dbReference type="PRINTS" id="PR01790">
    <property type="entry name" value="SMP30FAMILY"/>
</dbReference>
<evidence type="ECO:0000256" key="2">
    <source>
        <dbReference type="ARBA" id="ARBA00022801"/>
    </source>
</evidence>
<evidence type="ECO:0000313" key="4">
    <source>
        <dbReference type="EMBL" id="MFB9259423.1"/>
    </source>
</evidence>
<comment type="similarity">
    <text evidence="1">Belongs to the SMP-30/CGR1 family.</text>
</comment>
<feature type="domain" description="SMP-30/Gluconolactonase/LRE-like region" evidence="3">
    <location>
        <begin position="24"/>
        <end position="247"/>
    </location>
</feature>
<gene>
    <name evidence="4" type="ORF">ACFFVD_06365</name>
</gene>